<comment type="caution">
    <text evidence="2">The sequence shown here is derived from an EMBL/GenBank/DDBJ whole genome shotgun (WGS) entry which is preliminary data.</text>
</comment>
<protein>
    <submittedName>
        <fullName evidence="2">Nuclear transport factor 2 family protein</fullName>
    </submittedName>
</protein>
<reference evidence="2 3" key="1">
    <citation type="submission" date="2019-01" db="EMBL/GenBank/DDBJ databases">
        <title>Sphingorhabdus lacus sp.nov., isolated from an oligotrophic freshwater lake.</title>
        <authorList>
            <person name="Park M."/>
        </authorList>
    </citation>
    <scope>NUCLEOTIDE SEQUENCE [LARGE SCALE GENOMIC DNA]</scope>
    <source>
        <strain evidence="2 3">IMCC26285</strain>
    </source>
</reference>
<sequence length="145" mass="15798">MAGGILPSVPPPIPISSIDAEAPVAVIDDVARDFTAMLRLDQFEAAGEKFWAIDVKSAEPAALSQDIPALVSGREAALRKTRARFAEADIDDLRIDGPFVTGDQFALFLDMLITDPATGKTQPFAEIAIFTVRDGRIIEERFFYD</sequence>
<feature type="domain" description="SnoaL-like" evidence="1">
    <location>
        <begin position="28"/>
        <end position="144"/>
    </location>
</feature>
<dbReference type="Pfam" id="PF20409">
    <property type="entry name" value="SnoaL_5"/>
    <property type="match status" value="1"/>
</dbReference>
<dbReference type="InterPro" id="IPR046860">
    <property type="entry name" value="SnoaL_5"/>
</dbReference>
<dbReference type="SUPFAM" id="SSF54427">
    <property type="entry name" value="NTF2-like"/>
    <property type="match status" value="1"/>
</dbReference>
<keyword evidence="3" id="KW-1185">Reference proteome</keyword>
<name>A0A6I4M7B1_9SPHN</name>
<gene>
    <name evidence="2" type="ORF">EUU23_09835</name>
</gene>
<proteinExistence type="predicted"/>
<evidence type="ECO:0000313" key="2">
    <source>
        <dbReference type="EMBL" id="MVZ98005.1"/>
    </source>
</evidence>
<dbReference type="EMBL" id="SDWJ01000002">
    <property type="protein sequence ID" value="MVZ98005.1"/>
    <property type="molecule type" value="Genomic_DNA"/>
</dbReference>
<evidence type="ECO:0000259" key="1">
    <source>
        <dbReference type="Pfam" id="PF20409"/>
    </source>
</evidence>
<dbReference type="Proteomes" id="UP000471147">
    <property type="component" value="Unassembled WGS sequence"/>
</dbReference>
<dbReference type="AlphaFoldDB" id="A0A6I4M7B1"/>
<dbReference type="InterPro" id="IPR032710">
    <property type="entry name" value="NTF2-like_dom_sf"/>
</dbReference>
<accession>A0A6I4M7B1</accession>
<evidence type="ECO:0000313" key="3">
    <source>
        <dbReference type="Proteomes" id="UP000471147"/>
    </source>
</evidence>
<organism evidence="2 3">
    <name type="scientific">Sphingorhabdus profundilacus</name>
    <dbReference type="NCBI Taxonomy" id="2509718"/>
    <lineage>
        <taxon>Bacteria</taxon>
        <taxon>Pseudomonadati</taxon>
        <taxon>Pseudomonadota</taxon>
        <taxon>Alphaproteobacteria</taxon>
        <taxon>Sphingomonadales</taxon>
        <taxon>Sphingomonadaceae</taxon>
        <taxon>Sphingorhabdus</taxon>
    </lineage>
</organism>
<dbReference type="Gene3D" id="3.10.450.50">
    <property type="match status" value="1"/>
</dbReference>